<feature type="non-terminal residue" evidence="1">
    <location>
        <position position="78"/>
    </location>
</feature>
<comment type="caution">
    <text evidence="1">The sequence shown here is derived from an EMBL/GenBank/DDBJ whole genome shotgun (WGS) entry which is preliminary data.</text>
</comment>
<gene>
    <name evidence="1" type="ORF">HAX54_045123</name>
</gene>
<name>A0ABS8SQF4_DATST</name>
<sequence>MQQLLKHKGCTEAFPSLTLVWVRGQEVLVTPEANSVITLATKTYKEAPVIKQAKYTGNMSLPPPLASTHTAAAPLHTD</sequence>
<proteinExistence type="predicted"/>
<dbReference type="Proteomes" id="UP000823775">
    <property type="component" value="Unassembled WGS sequence"/>
</dbReference>
<organism evidence="1 2">
    <name type="scientific">Datura stramonium</name>
    <name type="common">Jimsonweed</name>
    <name type="synonym">Common thornapple</name>
    <dbReference type="NCBI Taxonomy" id="4076"/>
    <lineage>
        <taxon>Eukaryota</taxon>
        <taxon>Viridiplantae</taxon>
        <taxon>Streptophyta</taxon>
        <taxon>Embryophyta</taxon>
        <taxon>Tracheophyta</taxon>
        <taxon>Spermatophyta</taxon>
        <taxon>Magnoliopsida</taxon>
        <taxon>eudicotyledons</taxon>
        <taxon>Gunneridae</taxon>
        <taxon>Pentapetalae</taxon>
        <taxon>asterids</taxon>
        <taxon>lamiids</taxon>
        <taxon>Solanales</taxon>
        <taxon>Solanaceae</taxon>
        <taxon>Solanoideae</taxon>
        <taxon>Datureae</taxon>
        <taxon>Datura</taxon>
    </lineage>
</organism>
<evidence type="ECO:0000313" key="1">
    <source>
        <dbReference type="EMBL" id="MCD7461086.1"/>
    </source>
</evidence>
<dbReference type="EMBL" id="JACEIK010000697">
    <property type="protein sequence ID" value="MCD7461086.1"/>
    <property type="molecule type" value="Genomic_DNA"/>
</dbReference>
<keyword evidence="2" id="KW-1185">Reference proteome</keyword>
<accession>A0ABS8SQF4</accession>
<reference evidence="1 2" key="1">
    <citation type="journal article" date="2021" name="BMC Genomics">
        <title>Datura genome reveals duplications of psychoactive alkaloid biosynthetic genes and high mutation rate following tissue culture.</title>
        <authorList>
            <person name="Rajewski A."/>
            <person name="Carter-House D."/>
            <person name="Stajich J."/>
            <person name="Litt A."/>
        </authorList>
    </citation>
    <scope>NUCLEOTIDE SEQUENCE [LARGE SCALE GENOMIC DNA]</scope>
    <source>
        <strain evidence="1">AR-01</strain>
    </source>
</reference>
<evidence type="ECO:0000313" key="2">
    <source>
        <dbReference type="Proteomes" id="UP000823775"/>
    </source>
</evidence>
<protein>
    <submittedName>
        <fullName evidence="1">Uncharacterized protein</fullName>
    </submittedName>
</protein>